<dbReference type="GO" id="GO:0070475">
    <property type="term" value="P:rRNA base methylation"/>
    <property type="evidence" value="ECO:0007669"/>
    <property type="project" value="UniProtKB-UniRule"/>
</dbReference>
<dbReference type="NCBIfam" id="TIGR00006">
    <property type="entry name" value="16S rRNA (cytosine(1402)-N(4))-methyltransferase RsmH"/>
    <property type="match status" value="1"/>
</dbReference>
<dbReference type="PANTHER" id="PTHR11265">
    <property type="entry name" value="S-ADENOSYL-METHYLTRANSFERASE MRAW"/>
    <property type="match status" value="1"/>
</dbReference>
<reference evidence="7 8" key="1">
    <citation type="journal article" date="2016" name="Nat. Commun.">
        <title>Thousands of microbial genomes shed light on interconnected biogeochemical processes in an aquifer system.</title>
        <authorList>
            <person name="Anantharaman K."/>
            <person name="Brown C.T."/>
            <person name="Hug L.A."/>
            <person name="Sharon I."/>
            <person name="Castelle C.J."/>
            <person name="Probst A.J."/>
            <person name="Thomas B.C."/>
            <person name="Singh A."/>
            <person name="Wilkins M.J."/>
            <person name="Karaoz U."/>
            <person name="Brodie E.L."/>
            <person name="Williams K.H."/>
            <person name="Hubbard S.S."/>
            <person name="Banfield J.F."/>
        </authorList>
    </citation>
    <scope>NUCLEOTIDE SEQUENCE [LARGE SCALE GENOMIC DNA]</scope>
</reference>
<comment type="catalytic activity">
    <reaction evidence="6">
        <text>cytidine(1402) in 16S rRNA + S-adenosyl-L-methionine = N(4)-methylcytidine(1402) in 16S rRNA + S-adenosyl-L-homocysteine + H(+)</text>
        <dbReference type="Rhea" id="RHEA:42928"/>
        <dbReference type="Rhea" id="RHEA-COMP:10286"/>
        <dbReference type="Rhea" id="RHEA-COMP:10287"/>
        <dbReference type="ChEBI" id="CHEBI:15378"/>
        <dbReference type="ChEBI" id="CHEBI:57856"/>
        <dbReference type="ChEBI" id="CHEBI:59789"/>
        <dbReference type="ChEBI" id="CHEBI:74506"/>
        <dbReference type="ChEBI" id="CHEBI:82748"/>
        <dbReference type="EC" id="2.1.1.199"/>
    </reaction>
</comment>
<gene>
    <name evidence="6" type="primary">rsmH</name>
    <name evidence="7" type="ORF">A2983_01675</name>
</gene>
<keyword evidence="3 6" id="KW-0489">Methyltransferase</keyword>
<evidence type="ECO:0000313" key="8">
    <source>
        <dbReference type="Proteomes" id="UP000177040"/>
    </source>
</evidence>
<dbReference type="Gene3D" id="1.10.150.170">
    <property type="entry name" value="Putative methyltransferase TM0872, insert domain"/>
    <property type="match status" value="1"/>
</dbReference>
<dbReference type="PIRSF" id="PIRSF004486">
    <property type="entry name" value="MraW"/>
    <property type="match status" value="1"/>
</dbReference>
<dbReference type="SUPFAM" id="SSF81799">
    <property type="entry name" value="Putative methyltransferase TM0872, insert domain"/>
    <property type="match status" value="1"/>
</dbReference>
<evidence type="ECO:0000256" key="4">
    <source>
        <dbReference type="ARBA" id="ARBA00022679"/>
    </source>
</evidence>
<dbReference type="InterPro" id="IPR023397">
    <property type="entry name" value="SAM-dep_MeTrfase_MraW_recog"/>
</dbReference>
<dbReference type="PANTHER" id="PTHR11265:SF0">
    <property type="entry name" value="12S RRNA N4-METHYLCYTIDINE METHYLTRANSFERASE"/>
    <property type="match status" value="1"/>
</dbReference>
<protein>
    <recommendedName>
        <fullName evidence="6">Ribosomal RNA small subunit methyltransferase H</fullName>
        <ecNumber evidence="6">2.1.1.199</ecNumber>
    </recommendedName>
    <alternativeName>
        <fullName evidence="6">16S rRNA m(4)C1402 methyltransferase</fullName>
    </alternativeName>
    <alternativeName>
        <fullName evidence="6">rRNA (cytosine-N(4)-)-methyltransferase RsmH</fullName>
    </alternativeName>
</protein>
<keyword evidence="4 6" id="KW-0808">Transferase</keyword>
<dbReference type="Gene3D" id="3.40.50.150">
    <property type="entry name" value="Vaccinia Virus protein VP39"/>
    <property type="match status" value="1"/>
</dbReference>
<feature type="binding site" evidence="6">
    <location>
        <position position="78"/>
    </location>
    <ligand>
        <name>S-adenosyl-L-methionine</name>
        <dbReference type="ChEBI" id="CHEBI:59789"/>
    </ligand>
</feature>
<evidence type="ECO:0000256" key="5">
    <source>
        <dbReference type="ARBA" id="ARBA00022691"/>
    </source>
</evidence>
<dbReference type="InterPro" id="IPR029063">
    <property type="entry name" value="SAM-dependent_MTases_sf"/>
</dbReference>
<dbReference type="InterPro" id="IPR002903">
    <property type="entry name" value="RsmH"/>
</dbReference>
<comment type="function">
    <text evidence="6">Specifically methylates the N4 position of cytidine in position 1402 (C1402) of 16S rRNA.</text>
</comment>
<name>A0A1F6N0I6_9BACT</name>
<evidence type="ECO:0000256" key="1">
    <source>
        <dbReference type="ARBA" id="ARBA00010396"/>
    </source>
</evidence>
<dbReference type="Pfam" id="PF01795">
    <property type="entry name" value="Methyltransf_5"/>
    <property type="match status" value="1"/>
</dbReference>
<evidence type="ECO:0000256" key="6">
    <source>
        <dbReference type="HAMAP-Rule" id="MF_01007"/>
    </source>
</evidence>
<evidence type="ECO:0000256" key="2">
    <source>
        <dbReference type="ARBA" id="ARBA00022552"/>
    </source>
</evidence>
<comment type="caution">
    <text evidence="7">The sequence shown here is derived from an EMBL/GenBank/DDBJ whole genome shotgun (WGS) entry which is preliminary data.</text>
</comment>
<organism evidence="7 8">
    <name type="scientific">Candidatus Magasanikbacteria bacterium RIFCSPLOWO2_01_FULL_40_15</name>
    <dbReference type="NCBI Taxonomy" id="1798686"/>
    <lineage>
        <taxon>Bacteria</taxon>
        <taxon>Candidatus Magasanikiibacteriota</taxon>
    </lineage>
</organism>
<accession>A0A1F6N0I6</accession>
<dbReference type="Proteomes" id="UP000177040">
    <property type="component" value="Unassembled WGS sequence"/>
</dbReference>
<evidence type="ECO:0000313" key="7">
    <source>
        <dbReference type="EMBL" id="OGH77394.1"/>
    </source>
</evidence>
<evidence type="ECO:0000256" key="3">
    <source>
        <dbReference type="ARBA" id="ARBA00022603"/>
    </source>
</evidence>
<feature type="binding site" evidence="6">
    <location>
        <begin position="31"/>
        <end position="33"/>
    </location>
    <ligand>
        <name>S-adenosyl-L-methionine</name>
        <dbReference type="ChEBI" id="CHEBI:59789"/>
    </ligand>
</feature>
<keyword evidence="6" id="KW-0963">Cytoplasm</keyword>
<proteinExistence type="inferred from homology"/>
<dbReference type="HAMAP" id="MF_01007">
    <property type="entry name" value="16SrRNA_methyltr_H"/>
    <property type="match status" value="1"/>
</dbReference>
<sequence length="301" mass="33849">MRHIPVLLNEVLESLQLKSNDNVIDCTVGDGGHSEKILEATAPNGQLLAIDADPESLLRAKQYLYSFANRVTFVRGNFSELEKIVAENPIGEIKGILLDLGWSSPQFAERGRGFSFLTDEPLNMTYSGREEITATEIVNTFDANELEQIFREYGEENLSKEIVSAIISYRQGEPIKQTGQLTEIILATYRKKLKTDKEIPWIGGLHPATKIFQALRIAVNRELEVIEEVLPQAIKVLASGGRLAVITFHSLEDRIVKHYFKDLEQKNSATIITKKPIVCGEEEYKANPRARSAKLRVIQKN</sequence>
<dbReference type="GO" id="GO:0071424">
    <property type="term" value="F:rRNA (cytosine-N4-)-methyltransferase activity"/>
    <property type="evidence" value="ECO:0007669"/>
    <property type="project" value="UniProtKB-UniRule"/>
</dbReference>
<dbReference type="CDD" id="cd02440">
    <property type="entry name" value="AdoMet_MTases"/>
    <property type="match status" value="1"/>
</dbReference>
<comment type="subcellular location">
    <subcellularLocation>
        <location evidence="6">Cytoplasm</location>
    </subcellularLocation>
</comment>
<feature type="binding site" evidence="6">
    <location>
        <position position="99"/>
    </location>
    <ligand>
        <name>S-adenosyl-L-methionine</name>
        <dbReference type="ChEBI" id="CHEBI:59789"/>
    </ligand>
</feature>
<dbReference type="EC" id="2.1.1.199" evidence="6"/>
<keyword evidence="5 6" id="KW-0949">S-adenosyl-L-methionine</keyword>
<dbReference type="EMBL" id="MFQH01000024">
    <property type="protein sequence ID" value="OGH77394.1"/>
    <property type="molecule type" value="Genomic_DNA"/>
</dbReference>
<feature type="binding site" evidence="6">
    <location>
        <position position="106"/>
    </location>
    <ligand>
        <name>S-adenosyl-L-methionine</name>
        <dbReference type="ChEBI" id="CHEBI:59789"/>
    </ligand>
</feature>
<keyword evidence="2 6" id="KW-0698">rRNA processing</keyword>
<dbReference type="SUPFAM" id="SSF53335">
    <property type="entry name" value="S-adenosyl-L-methionine-dependent methyltransferases"/>
    <property type="match status" value="1"/>
</dbReference>
<feature type="binding site" evidence="6">
    <location>
        <position position="51"/>
    </location>
    <ligand>
        <name>S-adenosyl-L-methionine</name>
        <dbReference type="ChEBI" id="CHEBI:59789"/>
    </ligand>
</feature>
<dbReference type="AlphaFoldDB" id="A0A1F6N0I6"/>
<comment type="similarity">
    <text evidence="1 6">Belongs to the methyltransferase superfamily. RsmH family.</text>
</comment>
<dbReference type="GO" id="GO:0005737">
    <property type="term" value="C:cytoplasm"/>
    <property type="evidence" value="ECO:0007669"/>
    <property type="project" value="UniProtKB-SubCell"/>
</dbReference>